<keyword evidence="9" id="KW-1185">Reference proteome</keyword>
<dbReference type="GeneTree" id="ENSGT00940000161485"/>
<sequence length="257" mass="28705">MVSEGCFSFTKYLLFLFNLIFFFIGIFLASAGFWIIFGKTSFLSYGPTLMSIFPFACLLLIGGIGSMLLGFFGCLGALKEVKCMLGTYFIALAILLAIEIVAGVLFFTQRTTIEHEMGGKMVELMKSSKQNTSHLEDFMTAFNSIQRENKCCGWDTPNNWIDTPCSCYNSTGLLFNSSEQHNFSMECICPAANGTSPSCRIYQEGCKEVINRWLSENTPFILAMLLAVAAVQLSGMTLSTFLYKWIIVDCDLLNHYL</sequence>
<feature type="disulfide bond" evidence="6">
    <location>
        <begin position="152"/>
        <end position="167"/>
    </location>
</feature>
<comment type="similarity">
    <text evidence="2 7">Belongs to the tetraspanin (TM4SF) family.</text>
</comment>
<name>A0A3B3SBC7_9TELE</name>
<dbReference type="CTD" id="951"/>
<dbReference type="OrthoDB" id="438211at2759"/>
<feature type="transmembrane region" description="Helical" evidence="7">
    <location>
        <begin position="220"/>
        <end position="243"/>
    </location>
</feature>
<feature type="transmembrane region" description="Helical" evidence="7">
    <location>
        <begin position="12"/>
        <end position="37"/>
    </location>
</feature>
<accession>A0A3B3SBC7</accession>
<dbReference type="PIRSF" id="PIRSF002419">
    <property type="entry name" value="Tetraspanin"/>
    <property type="match status" value="1"/>
</dbReference>
<evidence type="ECO:0000313" key="9">
    <source>
        <dbReference type="Proteomes" id="UP000261540"/>
    </source>
</evidence>
<dbReference type="PANTHER" id="PTHR19282:SF44">
    <property type="entry name" value="CD82 ANTIGEN"/>
    <property type="match status" value="1"/>
</dbReference>
<evidence type="ECO:0000256" key="1">
    <source>
        <dbReference type="ARBA" id="ARBA00004141"/>
    </source>
</evidence>
<dbReference type="GeneID" id="111850744"/>
<keyword evidence="5 7" id="KW-0472">Membrane</keyword>
<protein>
    <recommendedName>
        <fullName evidence="7">Tetraspanin</fullName>
    </recommendedName>
</protein>
<evidence type="ECO:0000256" key="3">
    <source>
        <dbReference type="ARBA" id="ARBA00022692"/>
    </source>
</evidence>
<dbReference type="InterPro" id="IPR018499">
    <property type="entry name" value="Tetraspanin/Peripherin"/>
</dbReference>
<keyword evidence="4 7" id="KW-1133">Transmembrane helix</keyword>
<feature type="transmembrane region" description="Helical" evidence="7">
    <location>
        <begin position="85"/>
        <end position="107"/>
    </location>
</feature>
<dbReference type="PROSITE" id="PS00421">
    <property type="entry name" value="TM4_1"/>
    <property type="match status" value="1"/>
</dbReference>
<evidence type="ECO:0000256" key="2">
    <source>
        <dbReference type="ARBA" id="ARBA00006840"/>
    </source>
</evidence>
<evidence type="ECO:0000256" key="4">
    <source>
        <dbReference type="ARBA" id="ARBA00022989"/>
    </source>
</evidence>
<dbReference type="Proteomes" id="UP000261540">
    <property type="component" value="Unplaced"/>
</dbReference>
<dbReference type="Pfam" id="PF00335">
    <property type="entry name" value="Tetraspanin"/>
    <property type="match status" value="1"/>
</dbReference>
<proteinExistence type="inferred from homology"/>
<organism evidence="8 9">
    <name type="scientific">Paramormyrops kingsleyae</name>
    <dbReference type="NCBI Taxonomy" id="1676925"/>
    <lineage>
        <taxon>Eukaryota</taxon>
        <taxon>Metazoa</taxon>
        <taxon>Chordata</taxon>
        <taxon>Craniata</taxon>
        <taxon>Vertebrata</taxon>
        <taxon>Euteleostomi</taxon>
        <taxon>Actinopterygii</taxon>
        <taxon>Neopterygii</taxon>
        <taxon>Teleostei</taxon>
        <taxon>Osteoglossocephala</taxon>
        <taxon>Osteoglossomorpha</taxon>
        <taxon>Osteoglossiformes</taxon>
        <taxon>Mormyridae</taxon>
        <taxon>Paramormyrops</taxon>
    </lineage>
</organism>
<keyword evidence="6" id="KW-1015">Disulfide bond</keyword>
<dbReference type="PRINTS" id="PR00259">
    <property type="entry name" value="TMFOUR"/>
</dbReference>
<dbReference type="InterPro" id="IPR008952">
    <property type="entry name" value="Tetraspanin_EC2_sf"/>
</dbReference>
<keyword evidence="3 7" id="KW-0812">Transmembrane</keyword>
<dbReference type="InterPro" id="IPR000301">
    <property type="entry name" value="Tetraspanin_animals"/>
</dbReference>
<dbReference type="RefSeq" id="XP_023680718.1">
    <property type="nucleotide sequence ID" value="XM_023824950.2"/>
</dbReference>
<dbReference type="PANTHER" id="PTHR19282">
    <property type="entry name" value="TETRASPANIN"/>
    <property type="match status" value="1"/>
</dbReference>
<evidence type="ECO:0000256" key="7">
    <source>
        <dbReference type="RuleBase" id="RU361218"/>
    </source>
</evidence>
<reference evidence="8" key="1">
    <citation type="submission" date="2025-08" db="UniProtKB">
        <authorList>
            <consortium name="Ensembl"/>
        </authorList>
    </citation>
    <scope>IDENTIFICATION</scope>
</reference>
<evidence type="ECO:0000256" key="6">
    <source>
        <dbReference type="PIRSR" id="PIRSR002419-1"/>
    </source>
</evidence>
<comment type="subcellular location">
    <subcellularLocation>
        <location evidence="1 7">Membrane</location>
        <topology evidence="1 7">Multi-pass membrane protein</topology>
    </subcellularLocation>
</comment>
<evidence type="ECO:0000256" key="5">
    <source>
        <dbReference type="ARBA" id="ARBA00023136"/>
    </source>
</evidence>
<dbReference type="GO" id="GO:0005886">
    <property type="term" value="C:plasma membrane"/>
    <property type="evidence" value="ECO:0007669"/>
    <property type="project" value="TreeGrafter"/>
</dbReference>
<dbReference type="InterPro" id="IPR018503">
    <property type="entry name" value="Tetraspanin_CS"/>
</dbReference>
<evidence type="ECO:0000313" key="8">
    <source>
        <dbReference type="Ensembl" id="ENSPKIP00000027525.1"/>
    </source>
</evidence>
<feature type="transmembrane region" description="Helical" evidence="7">
    <location>
        <begin position="49"/>
        <end position="78"/>
    </location>
</feature>
<dbReference type="Gene3D" id="1.10.1450.10">
    <property type="entry name" value="Tetraspanin"/>
    <property type="match status" value="1"/>
</dbReference>
<dbReference type="Ensembl" id="ENSPKIT00000008294.1">
    <property type="protein sequence ID" value="ENSPKIP00000027525.1"/>
    <property type="gene ID" value="ENSPKIG00000009554.1"/>
</dbReference>
<dbReference type="AlphaFoldDB" id="A0A3B3SBC7"/>
<dbReference type="KEGG" id="pki:111850744"/>
<dbReference type="SUPFAM" id="SSF48652">
    <property type="entry name" value="Tetraspanin"/>
    <property type="match status" value="1"/>
</dbReference>
<dbReference type="STRING" id="1676925.ENSPKIP00000027525"/>
<reference evidence="8" key="2">
    <citation type="submission" date="2025-09" db="UniProtKB">
        <authorList>
            <consortium name="Ensembl"/>
        </authorList>
    </citation>
    <scope>IDENTIFICATION</scope>
</reference>